<accession>A0A5N6P144</accession>
<sequence>MDPSVDHNMNIDKPPDPKEFPPLELGTGKWSSPRLAIATKSKKQKEITGLSREGKSKSSFVNLNVNNFVKEANNEVEEALQDTQSGRGEEGADMRFSDDQIGFMKAGNGLIMASRSSMAHGDGDLRPKKQECGTNKEDEFPMTSESEFERTNPSDTDMGSDDEQQSGMNINTKVDRQGENGIDSEGFQVAGKKNAGKQGTKEMGVQNQGKFGNSGFNDKSKQKGWGMKRIGTSSDMSVQKKMGELHQRFKEDRNMGSKGDLKKVETK</sequence>
<reference evidence="2 3" key="1">
    <citation type="submission" date="2019-05" db="EMBL/GenBank/DDBJ databases">
        <title>Mikania micrantha, genome provides insights into the molecular mechanism of rapid growth.</title>
        <authorList>
            <person name="Liu B."/>
        </authorList>
    </citation>
    <scope>NUCLEOTIDE SEQUENCE [LARGE SCALE GENOMIC DNA]</scope>
    <source>
        <strain evidence="2">NLD-2019</strain>
        <tissue evidence="2">Leaf</tissue>
    </source>
</reference>
<feature type="compositionally biased region" description="Polar residues" evidence="1">
    <location>
        <begin position="205"/>
        <end position="217"/>
    </location>
</feature>
<dbReference type="AlphaFoldDB" id="A0A5N6P144"/>
<protein>
    <submittedName>
        <fullName evidence="2">Uncharacterized protein</fullName>
    </submittedName>
</protein>
<organism evidence="2 3">
    <name type="scientific">Mikania micrantha</name>
    <name type="common">bitter vine</name>
    <dbReference type="NCBI Taxonomy" id="192012"/>
    <lineage>
        <taxon>Eukaryota</taxon>
        <taxon>Viridiplantae</taxon>
        <taxon>Streptophyta</taxon>
        <taxon>Embryophyta</taxon>
        <taxon>Tracheophyta</taxon>
        <taxon>Spermatophyta</taxon>
        <taxon>Magnoliopsida</taxon>
        <taxon>eudicotyledons</taxon>
        <taxon>Gunneridae</taxon>
        <taxon>Pentapetalae</taxon>
        <taxon>asterids</taxon>
        <taxon>campanulids</taxon>
        <taxon>Asterales</taxon>
        <taxon>Asteraceae</taxon>
        <taxon>Asteroideae</taxon>
        <taxon>Heliantheae alliance</taxon>
        <taxon>Eupatorieae</taxon>
        <taxon>Mikania</taxon>
    </lineage>
</organism>
<evidence type="ECO:0000313" key="2">
    <source>
        <dbReference type="EMBL" id="KAD5508960.1"/>
    </source>
</evidence>
<feature type="region of interest" description="Disordered" evidence="1">
    <location>
        <begin position="76"/>
        <end position="95"/>
    </location>
</feature>
<name>A0A5N6P144_9ASTR</name>
<gene>
    <name evidence="2" type="ORF">E3N88_16663</name>
</gene>
<feature type="compositionally biased region" description="Basic and acidic residues" evidence="1">
    <location>
        <begin position="121"/>
        <end position="139"/>
    </location>
</feature>
<comment type="caution">
    <text evidence="2">The sequence shown here is derived from an EMBL/GenBank/DDBJ whole genome shotgun (WGS) entry which is preliminary data.</text>
</comment>
<feature type="region of interest" description="Disordered" evidence="1">
    <location>
        <begin position="117"/>
        <end position="267"/>
    </location>
</feature>
<keyword evidence="3" id="KW-1185">Reference proteome</keyword>
<dbReference type="Proteomes" id="UP000326396">
    <property type="component" value="Linkage Group LG16"/>
</dbReference>
<dbReference type="EMBL" id="SZYD01000008">
    <property type="protein sequence ID" value="KAD5508960.1"/>
    <property type="molecule type" value="Genomic_DNA"/>
</dbReference>
<proteinExistence type="predicted"/>
<feature type="compositionally biased region" description="Basic and acidic residues" evidence="1">
    <location>
        <begin position="241"/>
        <end position="267"/>
    </location>
</feature>
<feature type="region of interest" description="Disordered" evidence="1">
    <location>
        <begin position="1"/>
        <end position="29"/>
    </location>
</feature>
<evidence type="ECO:0000313" key="3">
    <source>
        <dbReference type="Proteomes" id="UP000326396"/>
    </source>
</evidence>
<feature type="compositionally biased region" description="Basic and acidic residues" evidence="1">
    <location>
        <begin position="9"/>
        <end position="21"/>
    </location>
</feature>
<evidence type="ECO:0000256" key="1">
    <source>
        <dbReference type="SAM" id="MobiDB-lite"/>
    </source>
</evidence>